<keyword evidence="5" id="KW-0256">Endoplasmic reticulum</keyword>
<dbReference type="GeneID" id="90542471"/>
<comment type="similarity">
    <text evidence="5">Belongs to the TPT transporter family. SLC35D subfamily.</text>
</comment>
<feature type="transmembrane region" description="Helical" evidence="5">
    <location>
        <begin position="114"/>
        <end position="131"/>
    </location>
</feature>
<feature type="transmembrane region" description="Helical" evidence="5">
    <location>
        <begin position="252"/>
        <end position="275"/>
    </location>
</feature>
<feature type="transmembrane region" description="Helical" evidence="5">
    <location>
        <begin position="189"/>
        <end position="211"/>
    </location>
</feature>
<accession>A0AAX4JF77</accession>
<dbReference type="AlphaFoldDB" id="A0AAX4JF77"/>
<comment type="subunit">
    <text evidence="5">Homooligomer.</text>
</comment>
<dbReference type="EMBL" id="CP142734">
    <property type="protein sequence ID" value="WUR04640.1"/>
    <property type="molecule type" value="Genomic_DNA"/>
</dbReference>
<keyword evidence="5" id="KW-0968">Cytoplasmic vesicle</keyword>
<evidence type="ECO:0000313" key="6">
    <source>
        <dbReference type="EMBL" id="WUR04640.1"/>
    </source>
</evidence>
<keyword evidence="3 5" id="KW-1133">Transmembrane helix</keyword>
<evidence type="ECO:0000256" key="5">
    <source>
        <dbReference type="RuleBase" id="RU367097"/>
    </source>
</evidence>
<dbReference type="GO" id="GO:0030659">
    <property type="term" value="C:cytoplasmic vesicle membrane"/>
    <property type="evidence" value="ECO:0007669"/>
    <property type="project" value="UniProtKB-SubCell"/>
</dbReference>
<dbReference type="PANTHER" id="PTHR11132">
    <property type="entry name" value="SOLUTE CARRIER FAMILY 35"/>
    <property type="match status" value="1"/>
</dbReference>
<evidence type="ECO:0000256" key="1">
    <source>
        <dbReference type="ARBA" id="ARBA00004141"/>
    </source>
</evidence>
<evidence type="ECO:0000313" key="7">
    <source>
        <dbReference type="Proteomes" id="UP001334084"/>
    </source>
</evidence>
<evidence type="ECO:0000256" key="3">
    <source>
        <dbReference type="ARBA" id="ARBA00022989"/>
    </source>
</evidence>
<dbReference type="KEGG" id="vnx:VNE69_09192"/>
<keyword evidence="5" id="KW-0762">Sugar transport</keyword>
<dbReference type="RefSeq" id="XP_065330785.1">
    <property type="nucleotide sequence ID" value="XM_065474713.1"/>
</dbReference>
<feature type="transmembrane region" description="Helical" evidence="5">
    <location>
        <begin position="51"/>
        <end position="75"/>
    </location>
</feature>
<keyword evidence="7" id="KW-1185">Reference proteome</keyword>
<feature type="transmembrane region" description="Helical" evidence="5">
    <location>
        <begin position="223"/>
        <end position="240"/>
    </location>
</feature>
<keyword evidence="4 5" id="KW-0472">Membrane</keyword>
<sequence length="334" mass="37937">MNEQKFDESVGKLKKSVVLLKDILLAVENKVVDKKSIDELKECFKVIKKNCLLSLSYMLISLATTILNKYIISVLNFSTPFFLVVCQSFIICFLIYLLNILQVFKLRFTNLRKWIIPSSFLCVMIFSGSKSLQYLDISFYTLIKNSSIFIVAIVENVFFNRLINLYEGLSFILMIMASYYNIFSTDINGLLWISINVLSTTIYIVTLRHILTDHRGDLMESIFYPNFFSIFLIGILSLSFESLNSIDLSSKVVLFIIFSSICALLTALTTAQVLISLSSTTYSMLGAMNKILLGFTGFIFVGESINTRKIYSLSIGILSTVLYTYSQTNKKNSI</sequence>
<organism evidence="6 7">
    <name type="scientific">Vairimorpha necatrix</name>
    <dbReference type="NCBI Taxonomy" id="6039"/>
    <lineage>
        <taxon>Eukaryota</taxon>
        <taxon>Fungi</taxon>
        <taxon>Fungi incertae sedis</taxon>
        <taxon>Microsporidia</taxon>
        <taxon>Nosematidae</taxon>
        <taxon>Vairimorpha</taxon>
    </lineage>
</organism>
<keyword evidence="5" id="KW-0333">Golgi apparatus</keyword>
<dbReference type="Proteomes" id="UP001334084">
    <property type="component" value="Chromosome 9"/>
</dbReference>
<reference evidence="6" key="1">
    <citation type="journal article" date="2024" name="BMC Genomics">
        <title>Functional annotation of a divergent genome using sequence and structure-based similarity.</title>
        <authorList>
            <person name="Svedberg D."/>
            <person name="Winiger R.R."/>
            <person name="Berg A."/>
            <person name="Sharma H."/>
            <person name="Tellgren-Roth C."/>
            <person name="Debrunner-Vossbrinck B.A."/>
            <person name="Vossbrinck C.R."/>
            <person name="Barandun J."/>
        </authorList>
    </citation>
    <scope>NUCLEOTIDE SEQUENCE</scope>
    <source>
        <strain evidence="6">Illinois isolate</strain>
    </source>
</reference>
<gene>
    <name evidence="6" type="ORF">VNE69_09192</name>
</gene>
<feature type="transmembrane region" description="Helical" evidence="5">
    <location>
        <begin position="165"/>
        <end position="183"/>
    </location>
</feature>
<comment type="subcellular location">
    <subcellularLocation>
        <location evidence="5">Golgi apparatus membrane</location>
        <topology evidence="5">Multi-pass membrane protein</topology>
    </subcellularLocation>
    <subcellularLocation>
        <location evidence="5">Cytoplasmic vesicle membrane</location>
        <topology evidence="5">Multi-pass membrane protein</topology>
    </subcellularLocation>
    <subcellularLocation>
        <location evidence="5">Endoplasmic reticulum membrane</location>
        <topology evidence="5">Multi-pass membrane protein</topology>
    </subcellularLocation>
    <subcellularLocation>
        <location evidence="1">Membrane</location>
        <topology evidence="1">Multi-pass membrane protein</topology>
    </subcellularLocation>
</comment>
<proteinExistence type="inferred from homology"/>
<dbReference type="GO" id="GO:0000139">
    <property type="term" value="C:Golgi membrane"/>
    <property type="evidence" value="ECO:0007669"/>
    <property type="project" value="UniProtKB-SubCell"/>
</dbReference>
<evidence type="ECO:0000256" key="2">
    <source>
        <dbReference type="ARBA" id="ARBA00022692"/>
    </source>
</evidence>
<feature type="transmembrane region" description="Helical" evidence="5">
    <location>
        <begin position="282"/>
        <end position="302"/>
    </location>
</feature>
<comment type="function">
    <text evidence="5">Involved in the import of GDP-mannose from the cytoplasm into the Golgi lumen.</text>
</comment>
<name>A0AAX4JF77_9MICR</name>
<keyword evidence="2 5" id="KW-0812">Transmembrane</keyword>
<feature type="transmembrane region" description="Helical" evidence="5">
    <location>
        <begin position="81"/>
        <end position="102"/>
    </location>
</feature>
<dbReference type="GO" id="GO:0005789">
    <property type="term" value="C:endoplasmic reticulum membrane"/>
    <property type="evidence" value="ECO:0007669"/>
    <property type="project" value="UniProtKB-SubCell"/>
</dbReference>
<keyword evidence="5" id="KW-0813">Transport</keyword>
<protein>
    <recommendedName>
        <fullName evidence="5">GDP-mannose transporter</fullName>
        <shortName evidence="5">GMT</shortName>
    </recommendedName>
</protein>
<evidence type="ECO:0000256" key="4">
    <source>
        <dbReference type="ARBA" id="ARBA00023136"/>
    </source>
</evidence>
<dbReference type="InterPro" id="IPR050186">
    <property type="entry name" value="TPT_transporter"/>
</dbReference>